<evidence type="ECO:0000256" key="2">
    <source>
        <dbReference type="ARBA" id="ARBA00009758"/>
    </source>
</evidence>
<evidence type="ECO:0000256" key="5">
    <source>
        <dbReference type="ARBA" id="ARBA00073845"/>
    </source>
</evidence>
<dbReference type="EMBL" id="VXIV02002842">
    <property type="protein sequence ID" value="KAF6022518.1"/>
    <property type="molecule type" value="Genomic_DNA"/>
</dbReference>
<comment type="similarity">
    <text evidence="2">Belongs to the Rho GDI family.</text>
</comment>
<dbReference type="GO" id="GO:0005829">
    <property type="term" value="C:cytosol"/>
    <property type="evidence" value="ECO:0007669"/>
    <property type="project" value="TreeGrafter"/>
</dbReference>
<dbReference type="GO" id="GO:0016020">
    <property type="term" value="C:membrane"/>
    <property type="evidence" value="ECO:0007669"/>
    <property type="project" value="TreeGrafter"/>
</dbReference>
<evidence type="ECO:0000256" key="6">
    <source>
        <dbReference type="ARBA" id="ARBA00080671"/>
    </source>
</evidence>
<sequence length="202" mass="22710">MAEADDHVPTVNVEDDIEATPGYKPPAEKSMNEMLEQDAEDESLQKYKAQLLGSAVGADNVFWPEDPRTVRVQSISLVVEGREDSTLNLTGDVASLKDQSFTIKEGTTYRLRINFCVQREIVTGLKLIMKTSRKGIKVDSTTHMVGSYGPKSEEQSYLTPVDEAPSGMLMRGAYKMACCFTDDDKNKYLEWSFVLHIKKDWE</sequence>
<dbReference type="InterPro" id="IPR024792">
    <property type="entry name" value="RhoGDI_dom_sf"/>
</dbReference>
<dbReference type="SUPFAM" id="SSF81296">
    <property type="entry name" value="E set domains"/>
    <property type="match status" value="1"/>
</dbReference>
<gene>
    <name evidence="8" type="ORF">EB796_019172</name>
</gene>
<accession>A0A7J7JAW7</accession>
<evidence type="ECO:0000256" key="1">
    <source>
        <dbReference type="ARBA" id="ARBA00004496"/>
    </source>
</evidence>
<dbReference type="InterPro" id="IPR000406">
    <property type="entry name" value="Rho_GDI"/>
</dbReference>
<protein>
    <recommendedName>
        <fullName evidence="5">Rho GDP-dissociation inhibitor 3</fullName>
    </recommendedName>
    <alternativeName>
        <fullName evidence="6">Rho-GDI gamma</fullName>
    </alternativeName>
</protein>
<dbReference type="Proteomes" id="UP000593567">
    <property type="component" value="Unassembled WGS sequence"/>
</dbReference>
<keyword evidence="3" id="KW-0963">Cytoplasm</keyword>
<reference evidence="8" key="1">
    <citation type="submission" date="2020-06" db="EMBL/GenBank/DDBJ databases">
        <title>Draft genome of Bugula neritina, a colonial animal packing powerful symbionts and potential medicines.</title>
        <authorList>
            <person name="Rayko M."/>
        </authorList>
    </citation>
    <scope>NUCLEOTIDE SEQUENCE [LARGE SCALE GENOMIC DNA]</scope>
    <source>
        <strain evidence="8">Kwan_BN1</strain>
    </source>
</reference>
<dbReference type="GO" id="GO:0007266">
    <property type="term" value="P:Rho protein signal transduction"/>
    <property type="evidence" value="ECO:0007669"/>
    <property type="project" value="InterPro"/>
</dbReference>
<dbReference type="OrthoDB" id="1683373at2759"/>
<evidence type="ECO:0000313" key="8">
    <source>
        <dbReference type="EMBL" id="KAF6022518.1"/>
    </source>
</evidence>
<evidence type="ECO:0000256" key="7">
    <source>
        <dbReference type="SAM" id="MobiDB-lite"/>
    </source>
</evidence>
<dbReference type="PANTHER" id="PTHR10980">
    <property type="entry name" value="RHO GDP-DISSOCIATION INHIBITOR"/>
    <property type="match status" value="1"/>
</dbReference>
<dbReference type="GO" id="GO:0005094">
    <property type="term" value="F:Rho GDP-dissociation inhibitor activity"/>
    <property type="evidence" value="ECO:0007669"/>
    <property type="project" value="InterPro"/>
</dbReference>
<comment type="function">
    <text evidence="4">Inhibits GDP/GTP exchange reaction of RhoB. Interacts specifically with the GDP- and GTP-bound forms of post-translationally processed Rhob and Rhog proteins, both of which show a growth-regulated expression in mammalian cells. Stimulates the release of the GDP-bound but not the GTP-bound RhoB protein. Also inhibits the GDP/GTP exchange of RhoB but shows less ability to inhibit the dissociation of prebound GTP.</text>
</comment>
<feature type="region of interest" description="Disordered" evidence="7">
    <location>
        <begin position="1"/>
        <end position="29"/>
    </location>
</feature>
<dbReference type="PANTHER" id="PTHR10980:SF3">
    <property type="entry name" value="LD16419P"/>
    <property type="match status" value="1"/>
</dbReference>
<dbReference type="InterPro" id="IPR014756">
    <property type="entry name" value="Ig_E-set"/>
</dbReference>
<keyword evidence="9" id="KW-1185">Reference proteome</keyword>
<dbReference type="Gene3D" id="2.70.50.30">
    <property type="entry name" value="Coagulation Factor XIII, subunit A, domain 1"/>
    <property type="match status" value="1"/>
</dbReference>
<evidence type="ECO:0000313" key="9">
    <source>
        <dbReference type="Proteomes" id="UP000593567"/>
    </source>
</evidence>
<proteinExistence type="inferred from homology"/>
<dbReference type="AlphaFoldDB" id="A0A7J7JAW7"/>
<comment type="caution">
    <text evidence="8">The sequence shown here is derived from an EMBL/GenBank/DDBJ whole genome shotgun (WGS) entry which is preliminary data.</text>
</comment>
<organism evidence="8 9">
    <name type="scientific">Bugula neritina</name>
    <name type="common">Brown bryozoan</name>
    <name type="synonym">Sertularia neritina</name>
    <dbReference type="NCBI Taxonomy" id="10212"/>
    <lineage>
        <taxon>Eukaryota</taxon>
        <taxon>Metazoa</taxon>
        <taxon>Spiralia</taxon>
        <taxon>Lophotrochozoa</taxon>
        <taxon>Bryozoa</taxon>
        <taxon>Gymnolaemata</taxon>
        <taxon>Cheilostomatida</taxon>
        <taxon>Flustrina</taxon>
        <taxon>Buguloidea</taxon>
        <taxon>Bugulidae</taxon>
        <taxon>Bugula</taxon>
    </lineage>
</organism>
<evidence type="ECO:0000256" key="4">
    <source>
        <dbReference type="ARBA" id="ARBA00053735"/>
    </source>
</evidence>
<comment type="subcellular location">
    <subcellularLocation>
        <location evidence="1">Cytoplasm</location>
    </subcellularLocation>
</comment>
<name>A0A7J7JAW7_BUGNE</name>
<dbReference type="Pfam" id="PF02115">
    <property type="entry name" value="Rho_GDI"/>
    <property type="match status" value="1"/>
</dbReference>
<evidence type="ECO:0000256" key="3">
    <source>
        <dbReference type="ARBA" id="ARBA00022490"/>
    </source>
</evidence>
<dbReference type="FunFam" id="2.70.50.30:FF:000001">
    <property type="entry name" value="Rho GDP-dissociation inhibitor 1"/>
    <property type="match status" value="1"/>
</dbReference>